<evidence type="ECO:0000313" key="2">
    <source>
        <dbReference type="EMBL" id="TQM85212.1"/>
    </source>
</evidence>
<comment type="caution">
    <text evidence="2">The sequence shown here is derived from an EMBL/GenBank/DDBJ whole genome shotgun (WGS) entry which is preliminary data.</text>
</comment>
<dbReference type="Pfam" id="PF13649">
    <property type="entry name" value="Methyltransf_25"/>
    <property type="match status" value="1"/>
</dbReference>
<dbReference type="EMBL" id="VFPP01000001">
    <property type="protein sequence ID" value="TQM85212.1"/>
    <property type="molecule type" value="Genomic_DNA"/>
</dbReference>
<organism evidence="2 3">
    <name type="scientific">Saccharothrix saharensis</name>
    <dbReference type="NCBI Taxonomy" id="571190"/>
    <lineage>
        <taxon>Bacteria</taxon>
        <taxon>Bacillati</taxon>
        <taxon>Actinomycetota</taxon>
        <taxon>Actinomycetes</taxon>
        <taxon>Pseudonocardiales</taxon>
        <taxon>Pseudonocardiaceae</taxon>
        <taxon>Saccharothrix</taxon>
    </lineage>
</organism>
<evidence type="ECO:0000313" key="3">
    <source>
        <dbReference type="Proteomes" id="UP000316628"/>
    </source>
</evidence>
<dbReference type="GO" id="GO:0008168">
    <property type="term" value="F:methyltransferase activity"/>
    <property type="evidence" value="ECO:0007669"/>
    <property type="project" value="UniProtKB-KW"/>
</dbReference>
<reference evidence="2 3" key="1">
    <citation type="submission" date="2019-06" db="EMBL/GenBank/DDBJ databases">
        <title>Sequencing the genomes of 1000 actinobacteria strains.</title>
        <authorList>
            <person name="Klenk H.-P."/>
        </authorList>
    </citation>
    <scope>NUCLEOTIDE SEQUENCE [LARGE SCALE GENOMIC DNA]</scope>
    <source>
        <strain evidence="2 3">DSM 45456</strain>
    </source>
</reference>
<dbReference type="CDD" id="cd02440">
    <property type="entry name" value="AdoMet_MTases"/>
    <property type="match status" value="1"/>
</dbReference>
<keyword evidence="2" id="KW-0489">Methyltransferase</keyword>
<dbReference type="SUPFAM" id="SSF53335">
    <property type="entry name" value="S-adenosyl-L-methionine-dependent methyltransferases"/>
    <property type="match status" value="1"/>
</dbReference>
<protein>
    <submittedName>
        <fullName evidence="2">Methyltransferase family protein</fullName>
    </submittedName>
</protein>
<dbReference type="PANTHER" id="PTHR43591">
    <property type="entry name" value="METHYLTRANSFERASE"/>
    <property type="match status" value="1"/>
</dbReference>
<dbReference type="Proteomes" id="UP000316628">
    <property type="component" value="Unassembled WGS sequence"/>
</dbReference>
<name>A0A543JQT5_9PSEU</name>
<dbReference type="GO" id="GO:0032259">
    <property type="term" value="P:methylation"/>
    <property type="evidence" value="ECO:0007669"/>
    <property type="project" value="UniProtKB-KW"/>
</dbReference>
<gene>
    <name evidence="2" type="ORF">FHX81_7685</name>
</gene>
<dbReference type="OrthoDB" id="9791837at2"/>
<dbReference type="InterPro" id="IPR041698">
    <property type="entry name" value="Methyltransf_25"/>
</dbReference>
<feature type="domain" description="Methyltransferase" evidence="1">
    <location>
        <begin position="45"/>
        <end position="140"/>
    </location>
</feature>
<dbReference type="Gene3D" id="3.40.50.150">
    <property type="entry name" value="Vaccinia Virus protein VP39"/>
    <property type="match status" value="1"/>
</dbReference>
<dbReference type="RefSeq" id="WP_141983280.1">
    <property type="nucleotide sequence ID" value="NZ_VFPP01000001.1"/>
</dbReference>
<dbReference type="InterPro" id="IPR029063">
    <property type="entry name" value="SAM-dependent_MTases_sf"/>
</dbReference>
<evidence type="ECO:0000259" key="1">
    <source>
        <dbReference type="Pfam" id="PF13649"/>
    </source>
</evidence>
<dbReference type="AlphaFoldDB" id="A0A543JQT5"/>
<proteinExistence type="predicted"/>
<accession>A0A543JQT5</accession>
<sequence>MGTDWRAGGAVATGFDDYDDLPERVLGYPTVFSALRLGDPDVRTVLDYGCGPGKVSLRVAEDHPVAVEAVDISPGMLEIARTRRAHPRIRYHELTGPRLDFLADDAVDAAMCCYVFINIGDLDRIRAIAAEVHRVLRPGGRFAVLDTNPDTTGVRFSTFVSGEPGVRYEAGQPRRVLLHLPGGGVLELRDHHWPRDTYVDVLTEAGFRDVTTTAPLLGDVADSAGAVPGSPLDVDRPAEADHPPFLVTTGVK</sequence>
<keyword evidence="2" id="KW-0808">Transferase</keyword>
<keyword evidence="3" id="KW-1185">Reference proteome</keyword>